<proteinExistence type="predicted"/>
<gene>
    <name evidence="1" type="ORF">NCTC10437_04349</name>
</gene>
<evidence type="ECO:0000313" key="2">
    <source>
        <dbReference type="Proteomes" id="UP000279306"/>
    </source>
</evidence>
<protein>
    <submittedName>
        <fullName evidence="1">Uncharacterized protein</fullName>
    </submittedName>
</protein>
<reference evidence="1 2" key="1">
    <citation type="submission" date="2018-12" db="EMBL/GenBank/DDBJ databases">
        <authorList>
            <consortium name="Pathogen Informatics"/>
        </authorList>
    </citation>
    <scope>NUCLEOTIDE SEQUENCE [LARGE SCALE GENOMIC DNA]</scope>
    <source>
        <strain evidence="1 2">NCTC10437</strain>
    </source>
</reference>
<name>A0A448IYA4_MYCAU</name>
<dbReference type="Proteomes" id="UP000279306">
    <property type="component" value="Chromosome"/>
</dbReference>
<dbReference type="KEGG" id="mauu:NCTC10437_04349"/>
<dbReference type="EMBL" id="LR134356">
    <property type="protein sequence ID" value="VEG57341.1"/>
    <property type="molecule type" value="Genomic_DNA"/>
</dbReference>
<accession>A0A448IYA4</accession>
<dbReference type="AlphaFoldDB" id="A0A448IYA4"/>
<evidence type="ECO:0000313" key="1">
    <source>
        <dbReference type="EMBL" id="VEG57341.1"/>
    </source>
</evidence>
<keyword evidence="2" id="KW-1185">Reference proteome</keyword>
<organism evidence="1 2">
    <name type="scientific">Mycolicibacterium aurum</name>
    <name type="common">Mycobacterium aurum</name>
    <dbReference type="NCBI Taxonomy" id="1791"/>
    <lineage>
        <taxon>Bacteria</taxon>
        <taxon>Bacillati</taxon>
        <taxon>Actinomycetota</taxon>
        <taxon>Actinomycetes</taxon>
        <taxon>Mycobacteriales</taxon>
        <taxon>Mycobacteriaceae</taxon>
        <taxon>Mycolicibacterium</taxon>
    </lineage>
</organism>
<sequence>MRYLHPQYSAPRTHHYNELLSRLVGYPLQSVHFSASDVQFGFGSTESPDVPVLTCEVMPVVVTPGGPIADGQVGYADAMRSLIGDDVVATAEAPGEGLRIEFAERALELRPTVAEVVSPVIALLSDFGDGRSMSWLPGGEAFEYLR</sequence>